<dbReference type="Pfam" id="PF10899">
    <property type="entry name" value="AbiGi"/>
    <property type="match status" value="1"/>
</dbReference>
<evidence type="ECO:0000313" key="1">
    <source>
        <dbReference type="EMBL" id="TKK51403.1"/>
    </source>
</evidence>
<comment type="caution">
    <text evidence="1">The sequence shown here is derived from an EMBL/GenBank/DDBJ whole genome shotgun (WGS) entry which is preliminary data.</text>
</comment>
<dbReference type="EMBL" id="SIYF01000914">
    <property type="protein sequence ID" value="TKK51403.1"/>
    <property type="molecule type" value="Genomic_DNA"/>
</dbReference>
<evidence type="ECO:0000313" key="2">
    <source>
        <dbReference type="Proteomes" id="UP000305511"/>
    </source>
</evidence>
<dbReference type="InterPro" id="IPR021223">
    <property type="entry name" value="AbiGi"/>
</dbReference>
<accession>A0A4V5UQQ2</accession>
<feature type="non-terminal residue" evidence="1">
    <location>
        <position position="171"/>
    </location>
</feature>
<gene>
    <name evidence="1" type="ORF">EY666_20720</name>
</gene>
<sequence>REYLENMLEAKRLSPRYVIEDMKYLDFPMFEESAIPMTCFCDIKLHSIIEHTSFYGEFGIGFKKELLIQKGIQPIHYLNENSPFTKDFKEELKSLLDETLKIPEMNQDYILKKLFYTKPIQGEMWDKRIEKNINKIFHDENEWRYVPENIQKYKFKPIIPVGKHEPIQDRV</sequence>
<name>A0A4V5UQQ2_ENTFL</name>
<reference evidence="1 2" key="1">
    <citation type="submission" date="2019-02" db="EMBL/GenBank/DDBJ databases">
        <title>Bacteria dissemination in different level of health care in South Africa: the effectiveness of infections prevention and control.</title>
        <authorList>
            <person name="Shobo C."/>
            <person name="Amoako D.G."/>
            <person name="Allam M."/>
            <person name="Ismail A."/>
            <person name="Bester L.A."/>
            <person name="Essack S.Y."/>
        </authorList>
    </citation>
    <scope>NUCLEOTIDE SEQUENCE [LARGE SCALE GENOMIC DNA]</scope>
    <source>
        <strain evidence="1 2">2SIL2</strain>
    </source>
</reference>
<protein>
    <submittedName>
        <fullName evidence="1">Uncharacterized protein</fullName>
    </submittedName>
</protein>
<feature type="non-terminal residue" evidence="1">
    <location>
        <position position="1"/>
    </location>
</feature>
<dbReference type="RefSeq" id="WP_240743486.1">
    <property type="nucleotide sequence ID" value="NZ_SIYF01000914.1"/>
</dbReference>
<proteinExistence type="predicted"/>
<dbReference type="Proteomes" id="UP000305511">
    <property type="component" value="Unassembled WGS sequence"/>
</dbReference>
<organism evidence="1 2">
    <name type="scientific">Enterococcus faecalis</name>
    <name type="common">Streptococcus faecalis</name>
    <dbReference type="NCBI Taxonomy" id="1351"/>
    <lineage>
        <taxon>Bacteria</taxon>
        <taxon>Bacillati</taxon>
        <taxon>Bacillota</taxon>
        <taxon>Bacilli</taxon>
        <taxon>Lactobacillales</taxon>
        <taxon>Enterococcaceae</taxon>
        <taxon>Enterococcus</taxon>
    </lineage>
</organism>
<dbReference type="AlphaFoldDB" id="A0A4V5UQQ2"/>